<dbReference type="AlphaFoldDB" id="A0AAW1Q451"/>
<dbReference type="InterPro" id="IPR011990">
    <property type="entry name" value="TPR-like_helical_dom_sf"/>
</dbReference>
<dbReference type="InterPro" id="IPR047150">
    <property type="entry name" value="SGT"/>
</dbReference>
<evidence type="ECO:0000259" key="7">
    <source>
        <dbReference type="PROSITE" id="PS50865"/>
    </source>
</evidence>
<proteinExistence type="predicted"/>
<gene>
    <name evidence="8" type="ORF">WJX72_001327</name>
</gene>
<reference evidence="8 9" key="1">
    <citation type="journal article" date="2024" name="Nat. Commun.">
        <title>Phylogenomics reveals the evolutionary origins of lichenization in chlorophyte algae.</title>
        <authorList>
            <person name="Puginier C."/>
            <person name="Libourel C."/>
            <person name="Otte J."/>
            <person name="Skaloud P."/>
            <person name="Haon M."/>
            <person name="Grisel S."/>
            <person name="Petersen M."/>
            <person name="Berrin J.G."/>
            <person name="Delaux P.M."/>
            <person name="Dal Grande F."/>
            <person name="Keller J."/>
        </authorList>
    </citation>
    <scope>NUCLEOTIDE SEQUENCE [LARGE SCALE GENOMIC DNA]</scope>
    <source>
        <strain evidence="8 9">SAG 2043</strain>
    </source>
</reference>
<keyword evidence="3 6" id="KW-0863">Zinc-finger</keyword>
<name>A0AAW1Q451_9CHLO</name>
<dbReference type="Proteomes" id="UP001489004">
    <property type="component" value="Unassembled WGS sequence"/>
</dbReference>
<dbReference type="Gene3D" id="6.10.140.2220">
    <property type="match status" value="1"/>
</dbReference>
<dbReference type="GO" id="GO:0072380">
    <property type="term" value="C:TRC complex"/>
    <property type="evidence" value="ECO:0007669"/>
    <property type="project" value="TreeGrafter"/>
</dbReference>
<dbReference type="GO" id="GO:0008270">
    <property type="term" value="F:zinc ion binding"/>
    <property type="evidence" value="ECO:0007669"/>
    <property type="project" value="UniProtKB-KW"/>
</dbReference>
<keyword evidence="5" id="KW-0862">Zinc</keyword>
<keyword evidence="2" id="KW-0677">Repeat</keyword>
<dbReference type="EMBL" id="JALJOR010000006">
    <property type="protein sequence ID" value="KAK9815303.1"/>
    <property type="molecule type" value="Genomic_DNA"/>
</dbReference>
<dbReference type="InterPro" id="IPR019734">
    <property type="entry name" value="TPR_rpt"/>
</dbReference>
<keyword evidence="1" id="KW-0479">Metal-binding</keyword>
<organism evidence="8 9">
    <name type="scientific">[Myrmecia] bisecta</name>
    <dbReference type="NCBI Taxonomy" id="41462"/>
    <lineage>
        <taxon>Eukaryota</taxon>
        <taxon>Viridiplantae</taxon>
        <taxon>Chlorophyta</taxon>
        <taxon>core chlorophytes</taxon>
        <taxon>Trebouxiophyceae</taxon>
        <taxon>Trebouxiales</taxon>
        <taxon>Trebouxiaceae</taxon>
        <taxon>Myrmecia</taxon>
    </lineage>
</organism>
<dbReference type="PANTHER" id="PTHR45831">
    <property type="entry name" value="LD24721P"/>
    <property type="match status" value="1"/>
</dbReference>
<dbReference type="SMART" id="SM00028">
    <property type="entry name" value="TPR"/>
    <property type="match status" value="2"/>
</dbReference>
<keyword evidence="9" id="KW-1185">Reference proteome</keyword>
<evidence type="ECO:0000256" key="6">
    <source>
        <dbReference type="PROSITE-ProRule" id="PRU00134"/>
    </source>
</evidence>
<dbReference type="PROSITE" id="PS01360">
    <property type="entry name" value="ZF_MYND_1"/>
    <property type="match status" value="1"/>
</dbReference>
<dbReference type="InterPro" id="IPR002893">
    <property type="entry name" value="Znf_MYND"/>
</dbReference>
<dbReference type="GO" id="GO:0060090">
    <property type="term" value="F:molecular adaptor activity"/>
    <property type="evidence" value="ECO:0007669"/>
    <property type="project" value="TreeGrafter"/>
</dbReference>
<dbReference type="Pfam" id="PF01753">
    <property type="entry name" value="zf-MYND"/>
    <property type="match status" value="1"/>
</dbReference>
<comment type="caution">
    <text evidence="8">The sequence shown here is derived from an EMBL/GenBank/DDBJ whole genome shotgun (WGS) entry which is preliminary data.</text>
</comment>
<dbReference type="GO" id="GO:0016020">
    <property type="term" value="C:membrane"/>
    <property type="evidence" value="ECO:0007669"/>
    <property type="project" value="TreeGrafter"/>
</dbReference>
<dbReference type="Gene3D" id="1.25.40.10">
    <property type="entry name" value="Tetratricopeptide repeat domain"/>
    <property type="match status" value="1"/>
</dbReference>
<dbReference type="PROSITE" id="PS50865">
    <property type="entry name" value="ZF_MYND_2"/>
    <property type="match status" value="1"/>
</dbReference>
<dbReference type="SUPFAM" id="SSF144232">
    <property type="entry name" value="HIT/MYND zinc finger-like"/>
    <property type="match status" value="1"/>
</dbReference>
<dbReference type="SUPFAM" id="SSF48452">
    <property type="entry name" value="TPR-like"/>
    <property type="match status" value="1"/>
</dbReference>
<dbReference type="PANTHER" id="PTHR45831:SF5">
    <property type="entry name" value="STI1 DOMAIN-CONTAINING PROTEIN"/>
    <property type="match status" value="1"/>
</dbReference>
<evidence type="ECO:0000256" key="5">
    <source>
        <dbReference type="ARBA" id="ARBA00022833"/>
    </source>
</evidence>
<evidence type="ECO:0000313" key="8">
    <source>
        <dbReference type="EMBL" id="KAK9815303.1"/>
    </source>
</evidence>
<evidence type="ECO:0000256" key="1">
    <source>
        <dbReference type="ARBA" id="ARBA00022723"/>
    </source>
</evidence>
<evidence type="ECO:0000256" key="3">
    <source>
        <dbReference type="ARBA" id="ARBA00022771"/>
    </source>
</evidence>
<feature type="domain" description="MYND-type" evidence="7">
    <location>
        <begin position="413"/>
        <end position="455"/>
    </location>
</feature>
<evidence type="ECO:0000256" key="4">
    <source>
        <dbReference type="ARBA" id="ARBA00022803"/>
    </source>
</evidence>
<keyword evidence="4" id="KW-0802">TPR repeat</keyword>
<protein>
    <recommendedName>
        <fullName evidence="7">MYND-type domain-containing protein</fullName>
    </recommendedName>
</protein>
<evidence type="ECO:0000313" key="9">
    <source>
        <dbReference type="Proteomes" id="UP001489004"/>
    </source>
</evidence>
<dbReference type="GO" id="GO:0006620">
    <property type="term" value="P:post-translational protein targeting to endoplasmic reticulum membrane"/>
    <property type="evidence" value="ECO:0007669"/>
    <property type="project" value="TreeGrafter"/>
</dbReference>
<accession>A0AAW1Q451</accession>
<sequence>MSLATAEGHKIQGSALFGAHDYSKAVVCYTAALQATPSKAKEAAVYYANRAACRLKLGHHWEAISDCTAALDIDSSYVKTLTWRCLAFEGVHDWENALEDITRMQLLRVDNDVVMPINKRVHQKLAFNGQQPPPGMDDSLSLGMGMSHLQFHKLMDHFCSPDCELSPWNRLLLRAVLALHMQMTGDLDVLLQAKVRDCSNTIAPRPYDGPQPLFQIVDPVAKYPRAYQHIRHASALYCAVGSVADLWGFKWARDDSKDTLWLREMDDATFDSLLLLHPEGKIHEPLSADFVLREVHKALQKLGIEAAAATLRTFLWRSRSNIADGMSEFLIGAKVRGEGRIPSREARIRFLQLLTDMRPTLLQDASIKIKGFGPSYPLSDLPAFAKPVFTKYQRQVNQLDQKGVMRGTGAAWCAQCGVRTTEEKPLRPCSKCKVPYYCGRECQTLHWHAQHKAQCRSLRET</sequence>
<evidence type="ECO:0000256" key="2">
    <source>
        <dbReference type="ARBA" id="ARBA00022737"/>
    </source>
</evidence>